<sequence>MLKREEKITLRLRGKDKYEVENRKGKVFDSNDDYYIYFKNVNFKNNGVIEGRFLGNTGDKIIDDFCSKVLYDGKSFTTNGKEIKTARMVAVDNKKKTIIIIHN</sequence>
<proteinExistence type="predicted"/>
<keyword evidence="2" id="KW-1185">Reference proteome</keyword>
<dbReference type="EMBL" id="MH884508">
    <property type="protein sequence ID" value="AYP68167.1"/>
    <property type="molecule type" value="Genomic_DNA"/>
</dbReference>
<reference evidence="1 2" key="1">
    <citation type="submission" date="2018-09" db="EMBL/GenBank/DDBJ databases">
        <title>Comparative Genomic Analysis of Eight Novel Haloalkaliphilic Bacteriophages from Lake Elmenteita, Kenya.</title>
        <authorList>
            <person name="Akhwale J.K."/>
        </authorList>
    </citation>
    <scope>NUCLEOTIDE SEQUENCE [LARGE SCALE GENOMIC DNA]</scope>
</reference>
<evidence type="ECO:0000313" key="1">
    <source>
        <dbReference type="EMBL" id="AYP68167.1"/>
    </source>
</evidence>
<dbReference type="Proteomes" id="UP000274199">
    <property type="component" value="Segment"/>
</dbReference>
<protein>
    <submittedName>
        <fullName evidence="1">Uncharacterized protein</fullName>
    </submittedName>
</protein>
<name>A0A3G3BVA2_9CAUD</name>
<evidence type="ECO:0000313" key="2">
    <source>
        <dbReference type="Proteomes" id="UP000274199"/>
    </source>
</evidence>
<accession>A0A3G3BVA2</accession>
<organism evidence="1 2">
    <name type="scientific">Bacillus phage vB_BcoS-136</name>
    <dbReference type="NCBI Taxonomy" id="2419619"/>
    <lineage>
        <taxon>Viruses</taxon>
        <taxon>Duplodnaviria</taxon>
        <taxon>Heunggongvirae</taxon>
        <taxon>Uroviricota</taxon>
        <taxon>Caudoviricetes</taxon>
        <taxon>Heleneionescovirinae</taxon>
        <taxon>Kenyattavirus</taxon>
        <taxon>Kenyattavirus kv136</taxon>
    </lineage>
</organism>
<gene>
    <name evidence="1" type="ORF">vBBcoS136_00035</name>
</gene>